<dbReference type="GO" id="GO:0044874">
    <property type="term" value="P:lipoprotein localization to outer membrane"/>
    <property type="evidence" value="ECO:0007669"/>
    <property type="project" value="TreeGrafter"/>
</dbReference>
<protein>
    <submittedName>
        <fullName evidence="11">Cell division protein FtsX</fullName>
    </submittedName>
</protein>
<dbReference type="AlphaFoldDB" id="A0A1B1YVT7"/>
<dbReference type="NCBIfam" id="TIGR02212">
    <property type="entry name" value="lolCE"/>
    <property type="match status" value="1"/>
</dbReference>
<evidence type="ECO:0000259" key="9">
    <source>
        <dbReference type="Pfam" id="PF02687"/>
    </source>
</evidence>
<dbReference type="GO" id="GO:0098797">
    <property type="term" value="C:plasma membrane protein complex"/>
    <property type="evidence" value="ECO:0007669"/>
    <property type="project" value="TreeGrafter"/>
</dbReference>
<dbReference type="PANTHER" id="PTHR30489:SF0">
    <property type="entry name" value="LIPOPROTEIN-RELEASING SYSTEM TRANSMEMBRANE PROTEIN LOLE"/>
    <property type="match status" value="1"/>
</dbReference>
<dbReference type="KEGG" id="gbi:PG2T_12995"/>
<sequence length="414" mass="44400">MFKPYEVFIGLRYTRAKRRNHFISFISLVSMAGIGLGVMALITVISVMNGFEEELRSRILGMVAHVTVSGDRGALRDWPQVQRLVAAEPGVLASAPYVETEAMISFAGNANGVLLRGIDPAQEPTVAELTLNTTGTTLSALAPGEFGIILGRDLGLALGAKAGDKVTVLIPEASATPAGVLPRMKRFTVLGTFSAGMYEYDSALALVAMPDAQRLVRLGDAVSGVRLRLADLMQAPTVAQRLGQRLPYLAVGDWTRQHVNFFRAVRTEKTVMFIILSLIVGVAAFNIISTLVMMVADKRADIAILRTMGATPGSVMGVFIVQGAVIGVVGTLLGLLGGVALALNIETLVPWLERALHVSLWPTDVYYISSLPSRLQVGDVTRITGLALVLSLLATLYPAWRASRTDPAEALRYE</sequence>
<keyword evidence="7 8" id="KW-0472">Membrane</keyword>
<dbReference type="EMBL" id="CP014671">
    <property type="protein sequence ID" value="ANX05000.1"/>
    <property type="molecule type" value="Genomic_DNA"/>
</dbReference>
<keyword evidence="11" id="KW-0132">Cell division</keyword>
<evidence type="ECO:0000256" key="5">
    <source>
        <dbReference type="ARBA" id="ARBA00022692"/>
    </source>
</evidence>
<dbReference type="GO" id="GO:0042953">
    <property type="term" value="P:lipoprotein transport"/>
    <property type="evidence" value="ECO:0007669"/>
    <property type="project" value="InterPro"/>
</dbReference>
<keyword evidence="5 8" id="KW-0812">Transmembrane</keyword>
<gene>
    <name evidence="11" type="ORF">PG2T_12995</name>
</gene>
<feature type="domain" description="MacB-like periplasmic core" evidence="10">
    <location>
        <begin position="27"/>
        <end position="243"/>
    </location>
</feature>
<dbReference type="GO" id="GO:0051301">
    <property type="term" value="P:cell division"/>
    <property type="evidence" value="ECO:0007669"/>
    <property type="project" value="UniProtKB-KW"/>
</dbReference>
<keyword evidence="6 8" id="KW-1133">Transmembrane helix</keyword>
<evidence type="ECO:0000256" key="4">
    <source>
        <dbReference type="ARBA" id="ARBA00022475"/>
    </source>
</evidence>
<dbReference type="InParanoid" id="A0A1B1YVT7"/>
<dbReference type="RefSeq" id="WP_068806322.1">
    <property type="nucleotide sequence ID" value="NZ_CP014671.1"/>
</dbReference>
<comment type="similarity">
    <text evidence="2">Belongs to the ABC-4 integral membrane protein family. LolC/E subfamily.</text>
</comment>
<evidence type="ECO:0000256" key="6">
    <source>
        <dbReference type="ARBA" id="ARBA00022989"/>
    </source>
</evidence>
<evidence type="ECO:0000313" key="12">
    <source>
        <dbReference type="Proteomes" id="UP000092952"/>
    </source>
</evidence>
<evidence type="ECO:0000256" key="1">
    <source>
        <dbReference type="ARBA" id="ARBA00004651"/>
    </source>
</evidence>
<keyword evidence="11" id="KW-0131">Cell cycle</keyword>
<evidence type="ECO:0000256" key="3">
    <source>
        <dbReference type="ARBA" id="ARBA00022448"/>
    </source>
</evidence>
<dbReference type="Pfam" id="PF02687">
    <property type="entry name" value="FtsX"/>
    <property type="match status" value="1"/>
</dbReference>
<evidence type="ECO:0000313" key="11">
    <source>
        <dbReference type="EMBL" id="ANX05000.1"/>
    </source>
</evidence>
<comment type="subcellular location">
    <subcellularLocation>
        <location evidence="1">Cell membrane</location>
        <topology evidence="1">Multi-pass membrane protein</topology>
    </subcellularLocation>
</comment>
<keyword evidence="3" id="KW-0813">Transport</keyword>
<feature type="transmembrane region" description="Helical" evidence="8">
    <location>
        <begin position="271"/>
        <end position="296"/>
    </location>
</feature>
<feature type="domain" description="ABC3 transporter permease C-terminal" evidence="9">
    <location>
        <begin position="274"/>
        <end position="407"/>
    </location>
</feature>
<name>A0A1B1YVT7_9GAMM</name>
<accession>A0A1B1YVT7</accession>
<proteinExistence type="inferred from homology"/>
<evidence type="ECO:0000256" key="8">
    <source>
        <dbReference type="SAM" id="Phobius"/>
    </source>
</evidence>
<feature type="transmembrane region" description="Helical" evidence="8">
    <location>
        <begin position="317"/>
        <end position="343"/>
    </location>
</feature>
<reference evidence="12" key="1">
    <citation type="submission" date="2016-03" db="EMBL/GenBank/DDBJ databases">
        <title>Complete genome sequence of Solimmundus cernigliae, representing a novel lineage of polycyclic aromatic hydrocarbon degraders within the Gammaproteobacteria.</title>
        <authorList>
            <person name="Singleton D.R."/>
            <person name="Dickey A.N."/>
            <person name="Scholl E.H."/>
            <person name="Wright F.A."/>
            <person name="Aitken M.D."/>
        </authorList>
    </citation>
    <scope>NUCLEOTIDE SEQUENCE [LARGE SCALE GENOMIC DNA]</scope>
    <source>
        <strain evidence="12">TR3.2</strain>
    </source>
</reference>
<keyword evidence="4" id="KW-1003">Cell membrane</keyword>
<dbReference type="InterPro" id="IPR025857">
    <property type="entry name" value="MacB_PCD"/>
</dbReference>
<dbReference type="STRING" id="1810504.PG2T_12995"/>
<evidence type="ECO:0000256" key="7">
    <source>
        <dbReference type="ARBA" id="ARBA00023136"/>
    </source>
</evidence>
<dbReference type="FunCoup" id="A0A1B1YVT7">
    <property type="interactions" value="257"/>
</dbReference>
<dbReference type="Proteomes" id="UP000092952">
    <property type="component" value="Chromosome"/>
</dbReference>
<organism evidence="11 12">
    <name type="scientific">Immundisolibacter cernigliae</name>
    <dbReference type="NCBI Taxonomy" id="1810504"/>
    <lineage>
        <taxon>Bacteria</taxon>
        <taxon>Pseudomonadati</taxon>
        <taxon>Pseudomonadota</taxon>
        <taxon>Gammaproteobacteria</taxon>
        <taxon>Immundisolibacterales</taxon>
        <taxon>Immundisolibacteraceae</taxon>
        <taxon>Immundisolibacter</taxon>
    </lineage>
</organism>
<evidence type="ECO:0000259" key="10">
    <source>
        <dbReference type="Pfam" id="PF12704"/>
    </source>
</evidence>
<feature type="transmembrane region" description="Helical" evidence="8">
    <location>
        <begin position="21"/>
        <end position="48"/>
    </location>
</feature>
<dbReference type="OrthoDB" id="9808461at2"/>
<evidence type="ECO:0000256" key="2">
    <source>
        <dbReference type="ARBA" id="ARBA00005236"/>
    </source>
</evidence>
<dbReference type="Pfam" id="PF12704">
    <property type="entry name" value="MacB_PCD"/>
    <property type="match status" value="1"/>
</dbReference>
<keyword evidence="12" id="KW-1185">Reference proteome</keyword>
<dbReference type="InterPro" id="IPR051447">
    <property type="entry name" value="Lipoprotein-release_system"/>
</dbReference>
<dbReference type="InterPro" id="IPR011925">
    <property type="entry name" value="LolCE_TM"/>
</dbReference>
<dbReference type="PANTHER" id="PTHR30489">
    <property type="entry name" value="LIPOPROTEIN-RELEASING SYSTEM TRANSMEMBRANE PROTEIN LOLE"/>
    <property type="match status" value="1"/>
</dbReference>
<feature type="transmembrane region" description="Helical" evidence="8">
    <location>
        <begin position="380"/>
        <end position="400"/>
    </location>
</feature>
<dbReference type="InterPro" id="IPR003838">
    <property type="entry name" value="ABC3_permease_C"/>
</dbReference>